<gene>
    <name evidence="4" type="ORF">HNR67_008479</name>
</gene>
<organism evidence="4 5">
    <name type="scientific">Crossiella cryophila</name>
    <dbReference type="NCBI Taxonomy" id="43355"/>
    <lineage>
        <taxon>Bacteria</taxon>
        <taxon>Bacillati</taxon>
        <taxon>Actinomycetota</taxon>
        <taxon>Actinomycetes</taxon>
        <taxon>Pseudonocardiales</taxon>
        <taxon>Pseudonocardiaceae</taxon>
        <taxon>Crossiella</taxon>
    </lineage>
</organism>
<dbReference type="Gene3D" id="1.20.1260.10">
    <property type="match status" value="1"/>
</dbReference>
<evidence type="ECO:0000259" key="3">
    <source>
        <dbReference type="Pfam" id="PF03713"/>
    </source>
</evidence>
<dbReference type="InterPro" id="IPR005183">
    <property type="entry name" value="DUF305_CopM-like"/>
</dbReference>
<accession>A0A7W7CJK2</accession>
<feature type="transmembrane region" description="Helical" evidence="2">
    <location>
        <begin position="31"/>
        <end position="52"/>
    </location>
</feature>
<dbReference type="AlphaFoldDB" id="A0A7W7CJK2"/>
<dbReference type="InterPro" id="IPR012347">
    <property type="entry name" value="Ferritin-like"/>
</dbReference>
<reference evidence="4 5" key="1">
    <citation type="submission" date="2020-08" db="EMBL/GenBank/DDBJ databases">
        <title>Sequencing the genomes of 1000 actinobacteria strains.</title>
        <authorList>
            <person name="Klenk H.-P."/>
        </authorList>
    </citation>
    <scope>NUCLEOTIDE SEQUENCE [LARGE SCALE GENOMIC DNA]</scope>
    <source>
        <strain evidence="4 5">DSM 44230</strain>
    </source>
</reference>
<dbReference type="PANTHER" id="PTHR36933">
    <property type="entry name" value="SLL0788 PROTEIN"/>
    <property type="match status" value="1"/>
</dbReference>
<evidence type="ECO:0000256" key="1">
    <source>
        <dbReference type="SAM" id="MobiDB-lite"/>
    </source>
</evidence>
<proteinExistence type="predicted"/>
<keyword evidence="2" id="KW-0812">Transmembrane</keyword>
<dbReference type="Pfam" id="PF03713">
    <property type="entry name" value="DUF305"/>
    <property type="match status" value="1"/>
</dbReference>
<evidence type="ECO:0000313" key="5">
    <source>
        <dbReference type="Proteomes" id="UP000533598"/>
    </source>
</evidence>
<dbReference type="PANTHER" id="PTHR36933:SF1">
    <property type="entry name" value="SLL0788 PROTEIN"/>
    <property type="match status" value="1"/>
</dbReference>
<feature type="region of interest" description="Disordered" evidence="1">
    <location>
        <begin position="1"/>
        <end position="24"/>
    </location>
</feature>
<keyword evidence="2" id="KW-0472">Membrane</keyword>
<dbReference type="EMBL" id="JACHMH010000001">
    <property type="protein sequence ID" value="MBB4682361.1"/>
    <property type="molecule type" value="Genomic_DNA"/>
</dbReference>
<dbReference type="Proteomes" id="UP000533598">
    <property type="component" value="Unassembled WGS sequence"/>
</dbReference>
<feature type="compositionally biased region" description="Basic and acidic residues" evidence="1">
    <location>
        <begin position="1"/>
        <end position="10"/>
    </location>
</feature>
<feature type="domain" description="DUF305" evidence="3">
    <location>
        <begin position="70"/>
        <end position="232"/>
    </location>
</feature>
<dbReference type="RefSeq" id="WP_312989396.1">
    <property type="nucleotide sequence ID" value="NZ_BAAAUI010000007.1"/>
</dbReference>
<comment type="caution">
    <text evidence="4">The sequence shown here is derived from an EMBL/GenBank/DDBJ whole genome shotgun (WGS) entry which is preliminary data.</text>
</comment>
<protein>
    <submittedName>
        <fullName evidence="4">Uncharacterized protein (DUF305 family)</fullName>
    </submittedName>
</protein>
<name>A0A7W7CJK2_9PSEU</name>
<keyword evidence="2" id="KW-1133">Transmembrane helix</keyword>
<keyword evidence="5" id="KW-1185">Reference proteome</keyword>
<evidence type="ECO:0000256" key="2">
    <source>
        <dbReference type="SAM" id="Phobius"/>
    </source>
</evidence>
<evidence type="ECO:0000313" key="4">
    <source>
        <dbReference type="EMBL" id="MBB4682361.1"/>
    </source>
</evidence>
<sequence>MAESEPRIVDEADPGETEEVAPRAPSPAMRILVATAAVLAILMLGAAGGLLINLPSQTTDSSVPALDSPDTGFAQDMAVHHLQAVEMAAMVRDRSSDKLIRELAFDIESTQLEQVGRMKGWLALWGHPEQSPSGKYMEWMKDAPAGHGHKPVQPGQSPGIYTMPGMATQEDLSKLRRLNGVEFEVYFLQLMRRHHIGGAEMANYGRKNAKLAVVRNLAENILKAQHSELDVLDLRLVERNAEPLPPN</sequence>